<evidence type="ECO:0000256" key="2">
    <source>
        <dbReference type="SAM" id="MobiDB-lite"/>
    </source>
</evidence>
<accession>A0A7S2PQX2</accession>
<name>A0A7S2PQX2_9STRA</name>
<dbReference type="GO" id="GO:0006623">
    <property type="term" value="P:protein targeting to vacuole"/>
    <property type="evidence" value="ECO:0007669"/>
    <property type="project" value="TreeGrafter"/>
</dbReference>
<sequence length="883" mass="94959">MAGDRVDSMMSVSFGLDDPKRQVKHGGGSEFLRVALAPLRSKDGLETTKLIKLKIRNEFARLSPSKLTANLEEELREEFLGIRVVGTVVADGPTRVVRFCLMQKEISTSNKLGNAVRRQAKRSETYFSEITDGAMKEAGFSSTRSSSSLSTSSSQQARDEEARELILKATFEALELKSKRVIPSQVSAQKHALAGTGVFKKHTIDQDGNALGDDDQDFAFRASFSGFVFSLIDQEPSEIAVISLQSVKMLSKWNKQRGKDATTAVSVGWLQIDNHCPNAPFPVALCPDSTIEIENADGETENVVNLPEQPVIAIGINFAPKHISEVTCLRSVTVAPRNIAVGVDLAFIVRLQRFLLGAQDRLEQASEDENDEGGELIWKYAESRELWPFPNLQKMFSACVNASGAGKESRELFFEGLTVFPYNLSLSVASPRAMTSAQAMLEGPGAAAIHAAVRKGDLLVTAGSGAGVLGVKIGRTNRTALAVVRGIFKSIIVDALLRCEEASLAFPGIGIRNYLTNSPQVTTYLLAHYLAALRSNVPSLLGSLAAFGNPLGLIRGLGDGVSDFVSEPIKGLKKSLEELDPTFVIDGVARGTGSLARHTIGGVADSASLLTQTLSKNMAVLTLDRRYAQKRDRSLHQSNPSGATPTIVDGIGTGSAKLLKGVYDGVSGVIRAPMRGAEKGGPEGFAKGVGKGLLGLVVKPVVGLSDAATDIMIGVKGSVEGGTYNDIGKMQQRIKRASQLRPRRVFYGRERTIREYKQSDATAAQLMMTTRLAGEQYFSHVDMGNAGVALLSVRRALILGNNPGDGDGNERACIKYKNIAKVDVRQIPTPDETIQWGVVVLLKTARQDGSAVEVISCDDPDVAHEIYALLNKARSLLSSISMR</sequence>
<organism evidence="3">
    <name type="scientific">Leptocylindrus danicus</name>
    <dbReference type="NCBI Taxonomy" id="163516"/>
    <lineage>
        <taxon>Eukaryota</taxon>
        <taxon>Sar</taxon>
        <taxon>Stramenopiles</taxon>
        <taxon>Ochrophyta</taxon>
        <taxon>Bacillariophyta</taxon>
        <taxon>Coscinodiscophyceae</taxon>
        <taxon>Chaetocerotophycidae</taxon>
        <taxon>Leptocylindrales</taxon>
        <taxon>Leptocylindraceae</taxon>
        <taxon>Leptocylindrus</taxon>
    </lineage>
</organism>
<dbReference type="InterPro" id="IPR026847">
    <property type="entry name" value="VPS13"/>
</dbReference>
<evidence type="ECO:0008006" key="4">
    <source>
        <dbReference type="Google" id="ProtNLM"/>
    </source>
</evidence>
<comment type="similarity">
    <text evidence="1">Belongs to the VPS13 family.</text>
</comment>
<gene>
    <name evidence="3" type="ORF">LDAN0321_LOCUS20208</name>
</gene>
<reference evidence="3" key="1">
    <citation type="submission" date="2021-01" db="EMBL/GenBank/DDBJ databases">
        <authorList>
            <person name="Corre E."/>
            <person name="Pelletier E."/>
            <person name="Niang G."/>
            <person name="Scheremetjew M."/>
            <person name="Finn R."/>
            <person name="Kale V."/>
            <person name="Holt S."/>
            <person name="Cochrane G."/>
            <person name="Meng A."/>
            <person name="Brown T."/>
            <person name="Cohen L."/>
        </authorList>
    </citation>
    <scope>NUCLEOTIDE SEQUENCE</scope>
    <source>
        <strain evidence="3">B650</strain>
    </source>
</reference>
<dbReference type="PANTHER" id="PTHR16166:SF93">
    <property type="entry name" value="INTERMEMBRANE LIPID TRANSFER PROTEIN VPS13"/>
    <property type="match status" value="1"/>
</dbReference>
<feature type="region of interest" description="Disordered" evidence="2">
    <location>
        <begin position="138"/>
        <end position="157"/>
    </location>
</feature>
<dbReference type="EMBL" id="HBGY01032328">
    <property type="protein sequence ID" value="CAD9611774.1"/>
    <property type="molecule type" value="Transcribed_RNA"/>
</dbReference>
<evidence type="ECO:0000313" key="3">
    <source>
        <dbReference type="EMBL" id="CAD9611774.1"/>
    </source>
</evidence>
<proteinExistence type="inferred from homology"/>
<feature type="compositionally biased region" description="Low complexity" evidence="2">
    <location>
        <begin position="141"/>
        <end position="154"/>
    </location>
</feature>
<dbReference type="GO" id="GO:0045053">
    <property type="term" value="P:protein retention in Golgi apparatus"/>
    <property type="evidence" value="ECO:0007669"/>
    <property type="project" value="TreeGrafter"/>
</dbReference>
<protein>
    <recommendedName>
        <fullName evidence="4">Vacuolar protein sorting-associated protein 13 DH-like domain-containing protein</fullName>
    </recommendedName>
</protein>
<dbReference type="PANTHER" id="PTHR16166">
    <property type="entry name" value="VACUOLAR PROTEIN SORTING-ASSOCIATED PROTEIN VPS13"/>
    <property type="match status" value="1"/>
</dbReference>
<evidence type="ECO:0000256" key="1">
    <source>
        <dbReference type="ARBA" id="ARBA00006545"/>
    </source>
</evidence>
<dbReference type="AlphaFoldDB" id="A0A7S2PQX2"/>